<dbReference type="SUPFAM" id="SSF53067">
    <property type="entry name" value="Actin-like ATPase domain"/>
    <property type="match status" value="1"/>
</dbReference>
<dbReference type="PANTHER" id="PTHR32432">
    <property type="entry name" value="CELL DIVISION PROTEIN FTSA-RELATED"/>
    <property type="match status" value="1"/>
</dbReference>
<dbReference type="NCBIfam" id="TIGR02529">
    <property type="entry name" value="EutJ"/>
    <property type="match status" value="1"/>
</dbReference>
<evidence type="ECO:0000313" key="1">
    <source>
        <dbReference type="EMBL" id="VWL99675.1"/>
    </source>
</evidence>
<dbReference type="PANTHER" id="PTHR32432:SF3">
    <property type="entry name" value="ETHANOLAMINE UTILIZATION PROTEIN EUTJ"/>
    <property type="match status" value="1"/>
</dbReference>
<accession>A0A5K1J8T1</accession>
<protein>
    <submittedName>
        <fullName evidence="1">Chaperone protein DnaK</fullName>
    </submittedName>
</protein>
<name>A0A5K1J8T1_9ACTN</name>
<dbReference type="Pfam" id="PF11104">
    <property type="entry name" value="PilM_2"/>
    <property type="match status" value="1"/>
</dbReference>
<gene>
    <name evidence="1" type="primary">dnaK_2</name>
    <name evidence="1" type="ORF">LMKDKBCB_02133</name>
</gene>
<dbReference type="CDD" id="cd24047">
    <property type="entry name" value="ASKHA_NBD_EutJ"/>
    <property type="match status" value="1"/>
</dbReference>
<dbReference type="NCBIfam" id="NF011660">
    <property type="entry name" value="PRK15080.1"/>
    <property type="match status" value="1"/>
</dbReference>
<evidence type="ECO:0000313" key="2">
    <source>
        <dbReference type="Proteomes" id="UP000330807"/>
    </source>
</evidence>
<dbReference type="InterPro" id="IPR013366">
    <property type="entry name" value="EutJ"/>
</dbReference>
<dbReference type="RefSeq" id="WP_152078994.1">
    <property type="nucleotide sequence ID" value="NZ_CABWIH010000044.1"/>
</dbReference>
<sequence length="282" mass="29196">MVDFEAANARLQDLLDRVGSPRPVSADEPLYCGLDVGTAFIVLAVVDAAGEPVACAYRFASVVKDGMVVDYMGAVDIARELKEELEQQLGRELEPCAVALPPGTEGLDGGVVKNVAEGAGLDVVAVFDEPTAANLLIGARDGAVVDIGGGTTGISVIQNGRVVECTDESTGGTHFSLVLAGARGMSFDEAELYKRDPAHHREIFPVVKPTIDKVASIIARAIDGYDVPEIVLVGGTAELTGIEAPVEMALGIPVHKPNHPMFVTPLGIALGCQAAAAGDLDA</sequence>
<proteinExistence type="predicted"/>
<dbReference type="InterPro" id="IPR005883">
    <property type="entry name" value="PilM"/>
</dbReference>
<dbReference type="EMBL" id="CABWIH010000044">
    <property type="protein sequence ID" value="VWL99675.1"/>
    <property type="molecule type" value="Genomic_DNA"/>
</dbReference>
<organism evidence="1 2">
    <name type="scientific">Collinsella aerofaciens</name>
    <dbReference type="NCBI Taxonomy" id="74426"/>
    <lineage>
        <taxon>Bacteria</taxon>
        <taxon>Bacillati</taxon>
        <taxon>Actinomycetota</taxon>
        <taxon>Coriobacteriia</taxon>
        <taxon>Coriobacteriales</taxon>
        <taxon>Coriobacteriaceae</taxon>
        <taxon>Collinsella</taxon>
    </lineage>
</organism>
<reference evidence="1 2" key="1">
    <citation type="submission" date="2019-10" db="EMBL/GenBank/DDBJ databases">
        <authorList>
            <person name="Wolf R A."/>
        </authorList>
    </citation>
    <scope>NUCLEOTIDE SEQUENCE [LARGE SCALE GENOMIC DNA]</scope>
    <source>
        <strain evidence="1">Collinsella_aerofaciens_AK_138A</strain>
    </source>
</reference>
<dbReference type="InterPro" id="IPR043129">
    <property type="entry name" value="ATPase_NBD"/>
</dbReference>
<dbReference type="Gene3D" id="3.30.420.40">
    <property type="match status" value="2"/>
</dbReference>
<dbReference type="AlphaFoldDB" id="A0A5K1J8T1"/>
<dbReference type="InterPro" id="IPR050696">
    <property type="entry name" value="FtsA/MreB"/>
</dbReference>
<dbReference type="Proteomes" id="UP000330807">
    <property type="component" value="Unassembled WGS sequence"/>
</dbReference>